<evidence type="ECO:0000256" key="3">
    <source>
        <dbReference type="ARBA" id="ARBA00022475"/>
    </source>
</evidence>
<dbReference type="EMBL" id="AVPF01000034">
    <property type="protein sequence ID" value="KGX86030.1"/>
    <property type="molecule type" value="Genomic_DNA"/>
</dbReference>
<keyword evidence="3" id="KW-1003">Cell membrane</keyword>
<name>A0A0A5G4N1_9BACI</name>
<feature type="transmembrane region" description="Helical" evidence="10">
    <location>
        <begin position="45"/>
        <end position="65"/>
    </location>
</feature>
<keyword evidence="13" id="KW-1185">Reference proteome</keyword>
<protein>
    <submittedName>
        <fullName evidence="12">Peptide ABC transporter permease</fullName>
    </submittedName>
</protein>
<dbReference type="PANTHER" id="PTHR43386">
    <property type="entry name" value="OLIGOPEPTIDE TRANSPORT SYSTEM PERMEASE PROTEIN APPC"/>
    <property type="match status" value="1"/>
</dbReference>
<dbReference type="AlphaFoldDB" id="A0A0A5G4N1"/>
<dbReference type="InterPro" id="IPR000515">
    <property type="entry name" value="MetI-like"/>
</dbReference>
<comment type="subcellular location">
    <subcellularLocation>
        <location evidence="1 10">Cell membrane</location>
        <topology evidence="1 10">Multi-pass membrane protein</topology>
    </subcellularLocation>
</comment>
<comment type="caution">
    <text evidence="12">The sequence shown here is derived from an EMBL/GenBank/DDBJ whole genome shotgun (WGS) entry which is preliminary data.</text>
</comment>
<reference evidence="12 13" key="1">
    <citation type="submission" date="2013-08" db="EMBL/GenBank/DDBJ databases">
        <authorList>
            <person name="Huang J."/>
            <person name="Wang G."/>
        </authorList>
    </citation>
    <scope>NUCLEOTIDE SEQUENCE [LARGE SCALE GENOMIC DNA]</scope>
    <source>
        <strain evidence="12 13">BH030004</strain>
    </source>
</reference>
<feature type="domain" description="ABC transmembrane type-1" evidence="11">
    <location>
        <begin position="178"/>
        <end position="367"/>
    </location>
</feature>
<dbReference type="STRING" id="1385511.GCA_000425225_00637"/>
<dbReference type="GO" id="GO:0015031">
    <property type="term" value="P:protein transport"/>
    <property type="evidence" value="ECO:0007669"/>
    <property type="project" value="UniProtKB-KW"/>
</dbReference>
<dbReference type="RefSeq" id="WP_027448085.1">
    <property type="nucleotide sequence ID" value="NZ_AVPF01000034.1"/>
</dbReference>
<evidence type="ECO:0000256" key="10">
    <source>
        <dbReference type="RuleBase" id="RU363032"/>
    </source>
</evidence>
<dbReference type="InterPro" id="IPR035906">
    <property type="entry name" value="MetI-like_sf"/>
</dbReference>
<evidence type="ECO:0000313" key="13">
    <source>
        <dbReference type="Proteomes" id="UP000030403"/>
    </source>
</evidence>
<feature type="transmembrane region" description="Helical" evidence="10">
    <location>
        <begin position="180"/>
        <end position="205"/>
    </location>
</feature>
<dbReference type="InterPro" id="IPR025966">
    <property type="entry name" value="OppC_N"/>
</dbReference>
<dbReference type="eggNOG" id="COG1173">
    <property type="taxonomic scope" value="Bacteria"/>
</dbReference>
<evidence type="ECO:0000256" key="5">
    <source>
        <dbReference type="ARBA" id="ARBA00022856"/>
    </source>
</evidence>
<comment type="similarity">
    <text evidence="9">Belongs to the binding-protein-dependent transport system permease family. OppBC subfamily.</text>
</comment>
<organism evidence="12 13">
    <name type="scientific">Pontibacillus marinus BH030004 = DSM 16465</name>
    <dbReference type="NCBI Taxonomy" id="1385511"/>
    <lineage>
        <taxon>Bacteria</taxon>
        <taxon>Bacillati</taxon>
        <taxon>Bacillota</taxon>
        <taxon>Bacilli</taxon>
        <taxon>Bacillales</taxon>
        <taxon>Bacillaceae</taxon>
        <taxon>Pontibacillus</taxon>
    </lineage>
</organism>
<evidence type="ECO:0000256" key="6">
    <source>
        <dbReference type="ARBA" id="ARBA00022927"/>
    </source>
</evidence>
<dbReference type="InterPro" id="IPR050366">
    <property type="entry name" value="BP-dependent_transpt_permease"/>
</dbReference>
<keyword evidence="4 10" id="KW-0812">Transmembrane</keyword>
<dbReference type="Pfam" id="PF00528">
    <property type="entry name" value="BPD_transp_1"/>
    <property type="match status" value="1"/>
</dbReference>
<sequence length="380" mass="42685">MANKDYDKDLFVPLEREDDTSEKISRPSLTFWQDSWMRLKKNTGALIGAWVLIIITFMALAGPFFNDYGFDEQNLIRSKLPPKVQGLENIDWLPFQGTMHRTFEAETLEDAKEDAINRFKRDEENIEMTVVDDGSNGGPAIVDAEFDVYANQGFEDEYFWFGTDTLGRDQWTRVWKGTQISLYIAVLAAFIDMVIGVAYGGISAYYGGRVDDYMQRIIEILIGIPNLVVVILMILILSPGILSITIALTITGWIPMARIIRGQVLKLKNQEFVLASRTLGASDSRIIMKQLVPNVTGLIVINTMFTIPGAIFFEAFLSFIGLGLQPPVASLGTLIDEGFQSLQTFPYLMIYPAIIISLIMIAFNIVADGLRDAFDPKMRE</sequence>
<dbReference type="GO" id="GO:0005886">
    <property type="term" value="C:plasma membrane"/>
    <property type="evidence" value="ECO:0007669"/>
    <property type="project" value="UniProtKB-SubCell"/>
</dbReference>
<feature type="transmembrane region" description="Helical" evidence="10">
    <location>
        <begin position="344"/>
        <end position="367"/>
    </location>
</feature>
<dbReference type="NCBIfam" id="NF045475">
    <property type="entry name" value="Opp3C"/>
    <property type="match status" value="1"/>
</dbReference>
<evidence type="ECO:0000256" key="1">
    <source>
        <dbReference type="ARBA" id="ARBA00004651"/>
    </source>
</evidence>
<dbReference type="Proteomes" id="UP000030403">
    <property type="component" value="Unassembled WGS sequence"/>
</dbReference>
<dbReference type="InterPro" id="IPR032782">
    <property type="entry name" value="KhpB_N"/>
</dbReference>
<dbReference type="PANTHER" id="PTHR43386:SF24">
    <property type="entry name" value="OLIGOPEPTIDE TRANSPORT SYSTEM PERMEASE PROTEIN AMID"/>
    <property type="match status" value="1"/>
</dbReference>
<dbReference type="GO" id="GO:0055085">
    <property type="term" value="P:transmembrane transport"/>
    <property type="evidence" value="ECO:0007669"/>
    <property type="project" value="InterPro"/>
</dbReference>
<evidence type="ECO:0000256" key="7">
    <source>
        <dbReference type="ARBA" id="ARBA00022989"/>
    </source>
</evidence>
<dbReference type="Pfam" id="PF12911">
    <property type="entry name" value="OppC_N"/>
    <property type="match status" value="1"/>
</dbReference>
<dbReference type="CDD" id="cd06261">
    <property type="entry name" value="TM_PBP2"/>
    <property type="match status" value="1"/>
</dbReference>
<evidence type="ECO:0000256" key="4">
    <source>
        <dbReference type="ARBA" id="ARBA00022692"/>
    </source>
</evidence>
<dbReference type="OrthoDB" id="9797472at2"/>
<keyword evidence="7 10" id="KW-1133">Transmembrane helix</keyword>
<dbReference type="PROSITE" id="PS50928">
    <property type="entry name" value="ABC_TM1"/>
    <property type="match status" value="1"/>
</dbReference>
<proteinExistence type="inferred from homology"/>
<keyword evidence="6" id="KW-0653">Protein transport</keyword>
<evidence type="ECO:0000256" key="8">
    <source>
        <dbReference type="ARBA" id="ARBA00023136"/>
    </source>
</evidence>
<evidence type="ECO:0000313" key="12">
    <source>
        <dbReference type="EMBL" id="KGX86030.1"/>
    </source>
</evidence>
<feature type="transmembrane region" description="Helical" evidence="10">
    <location>
        <begin position="217"/>
        <end position="235"/>
    </location>
</feature>
<keyword evidence="8 10" id="KW-0472">Membrane</keyword>
<keyword evidence="2 10" id="KW-0813">Transport</keyword>
<dbReference type="Gene3D" id="1.10.3720.10">
    <property type="entry name" value="MetI-like"/>
    <property type="match status" value="1"/>
</dbReference>
<evidence type="ECO:0000256" key="2">
    <source>
        <dbReference type="ARBA" id="ARBA00022448"/>
    </source>
</evidence>
<evidence type="ECO:0000256" key="9">
    <source>
        <dbReference type="ARBA" id="ARBA00024202"/>
    </source>
</evidence>
<gene>
    <name evidence="12" type="ORF">N783_12755</name>
</gene>
<keyword evidence="5" id="KW-0571">Peptide transport</keyword>
<feature type="transmembrane region" description="Helical" evidence="10">
    <location>
        <begin position="295"/>
        <end position="324"/>
    </location>
</feature>
<feature type="transmembrane region" description="Helical" evidence="10">
    <location>
        <begin position="241"/>
        <end position="260"/>
    </location>
</feature>
<dbReference type="SUPFAM" id="SSF161098">
    <property type="entry name" value="MetI-like"/>
    <property type="match status" value="1"/>
</dbReference>
<evidence type="ECO:0000259" key="11">
    <source>
        <dbReference type="PROSITE" id="PS50928"/>
    </source>
</evidence>
<dbReference type="GO" id="GO:0015833">
    <property type="term" value="P:peptide transport"/>
    <property type="evidence" value="ECO:0007669"/>
    <property type="project" value="UniProtKB-KW"/>
</dbReference>
<accession>A0A0A5G4N1</accession>
<dbReference type="SMART" id="SM01245">
    <property type="entry name" value="Jag_N"/>
    <property type="match status" value="1"/>
</dbReference>